<proteinExistence type="predicted"/>
<dbReference type="GO" id="GO:0016491">
    <property type="term" value="F:oxidoreductase activity"/>
    <property type="evidence" value="ECO:0007669"/>
    <property type="project" value="UniProtKB-KW"/>
</dbReference>
<accession>A0A088RZ11</accession>
<organism evidence="2 3">
    <name type="scientific">Leishmania panamensis</name>
    <dbReference type="NCBI Taxonomy" id="5679"/>
    <lineage>
        <taxon>Eukaryota</taxon>
        <taxon>Discoba</taxon>
        <taxon>Euglenozoa</taxon>
        <taxon>Kinetoplastea</taxon>
        <taxon>Metakinetoplastina</taxon>
        <taxon>Trypanosomatida</taxon>
        <taxon>Trypanosomatidae</taxon>
        <taxon>Leishmaniinae</taxon>
        <taxon>Leishmania</taxon>
        <taxon>Leishmania guyanensis species complex</taxon>
    </lineage>
</organism>
<name>A0A088RZ11_LEIPA</name>
<dbReference type="PANTHER" id="PTHR12878:SF0">
    <property type="entry name" value="NADH DEHYDROGENASE [UBIQUINONE] 1 ALPHA SUBCOMPLEX SUBUNIT 2"/>
    <property type="match status" value="1"/>
</dbReference>
<dbReference type="SUPFAM" id="SSF52833">
    <property type="entry name" value="Thioredoxin-like"/>
    <property type="match status" value="1"/>
</dbReference>
<evidence type="ECO:0000313" key="2">
    <source>
        <dbReference type="EMBL" id="AIO01219.1"/>
    </source>
</evidence>
<reference evidence="2 3" key="1">
    <citation type="journal article" date="2015" name="Sci. Rep.">
        <title>The genome of Leishmania panamensis: insights into genomics of the L. (Viannia) subgenus.</title>
        <authorList>
            <person name="Llanes A."/>
            <person name="Restrepo C.M."/>
            <person name="Vecchio G.D."/>
            <person name="Anguizola F.J."/>
            <person name="Lleonart R."/>
        </authorList>
    </citation>
    <scope>NUCLEOTIDE SEQUENCE [LARGE SCALE GENOMIC DNA]</scope>
    <source>
        <strain evidence="2 3">MHOM/PA/94/PSC-1</strain>
    </source>
</reference>
<dbReference type="InterPro" id="IPR016464">
    <property type="entry name" value="NADH_Ub_cplx-1_asu_su-2"/>
</dbReference>
<keyword evidence="3" id="KW-1185">Reference proteome</keyword>
<dbReference type="AlphaFoldDB" id="A0A088RZ11"/>
<dbReference type="eggNOG" id="ENOG502QUSA">
    <property type="taxonomic scope" value="Eukaryota"/>
</dbReference>
<feature type="region of interest" description="Disordered" evidence="1">
    <location>
        <begin position="134"/>
        <end position="157"/>
    </location>
</feature>
<dbReference type="OrthoDB" id="268513at2759"/>
<dbReference type="PANTHER" id="PTHR12878">
    <property type="entry name" value="NADH-UBIQUINONE OXIDOREDUCTASE B8 SUBUNIT"/>
    <property type="match status" value="1"/>
</dbReference>
<dbReference type="VEuPathDB" id="TriTrypDB:LPMP_323350"/>
<evidence type="ECO:0000313" key="3">
    <source>
        <dbReference type="Proteomes" id="UP000063063"/>
    </source>
</evidence>
<gene>
    <name evidence="2" type="ORF">LPMP_323350</name>
</gene>
<sequence length="165" mass="18747">MSWRARFTPCVGSLTVWLNPKDPNCFGVRNWWRNNLPELQLLNPFCTFTIQELSFGEPHMYINYTPTDQRMIRLAGATEEEFEEIMEACITYGMNHAIIERPRTDDGGDLVNQPAITSFGYTESFTAKLEVAPPADIGQKTTEGVDDPGQKPRLYPRNVGCKLMP</sequence>
<dbReference type="Gene3D" id="3.40.30.10">
    <property type="entry name" value="Glutaredoxin"/>
    <property type="match status" value="1"/>
</dbReference>
<dbReference type="Proteomes" id="UP000063063">
    <property type="component" value="Chromosome 32"/>
</dbReference>
<evidence type="ECO:0000256" key="1">
    <source>
        <dbReference type="SAM" id="MobiDB-lite"/>
    </source>
</evidence>
<dbReference type="VEuPathDB" id="TriTrypDB:LPAL13_320040000"/>
<dbReference type="KEGG" id="lpan:LPMP_323350"/>
<dbReference type="GeneID" id="22578076"/>
<dbReference type="RefSeq" id="XP_010702019.1">
    <property type="nucleotide sequence ID" value="XM_010703717.1"/>
</dbReference>
<dbReference type="EMBL" id="CP009401">
    <property type="protein sequence ID" value="AIO01219.1"/>
    <property type="molecule type" value="Genomic_DNA"/>
</dbReference>
<protein>
    <submittedName>
        <fullName evidence="2">NADH dehydrogenase subunit NI8M, putative</fullName>
    </submittedName>
</protein>
<dbReference type="InterPro" id="IPR036249">
    <property type="entry name" value="Thioredoxin-like_sf"/>
</dbReference>